<dbReference type="Proteomes" id="UP001596160">
    <property type="component" value="Unassembled WGS sequence"/>
</dbReference>
<protein>
    <submittedName>
        <fullName evidence="1">Uncharacterized protein</fullName>
    </submittedName>
</protein>
<proteinExistence type="predicted"/>
<sequence>MADTAKTLTTTLSDGRQVELPGTIRTIRQALDPELAAEFVREAEDAGVGELPGVLARWALRTPQAHDPGEEEQIARIRAGDMTGLLYADRADAYRSAG</sequence>
<dbReference type="EMBL" id="JBHSKP010000028">
    <property type="protein sequence ID" value="MFC5156028.1"/>
    <property type="molecule type" value="Genomic_DNA"/>
</dbReference>
<accession>A0ABW0ATB7</accession>
<name>A0ABW0ATB7_9ACTN</name>
<evidence type="ECO:0000313" key="2">
    <source>
        <dbReference type="Proteomes" id="UP001596160"/>
    </source>
</evidence>
<gene>
    <name evidence="1" type="ORF">ACFPRH_30380</name>
</gene>
<keyword evidence="2" id="KW-1185">Reference proteome</keyword>
<dbReference type="RefSeq" id="WP_344478471.1">
    <property type="nucleotide sequence ID" value="NZ_BAAASB010000010.1"/>
</dbReference>
<reference evidence="2" key="1">
    <citation type="journal article" date="2019" name="Int. J. Syst. Evol. Microbiol.">
        <title>The Global Catalogue of Microorganisms (GCM) 10K type strain sequencing project: providing services to taxonomists for standard genome sequencing and annotation.</title>
        <authorList>
            <consortium name="The Broad Institute Genomics Platform"/>
            <consortium name="The Broad Institute Genome Sequencing Center for Infectious Disease"/>
            <person name="Wu L."/>
            <person name="Ma J."/>
        </authorList>
    </citation>
    <scope>NUCLEOTIDE SEQUENCE [LARGE SCALE GENOMIC DNA]</scope>
    <source>
        <strain evidence="2">PCU 266</strain>
    </source>
</reference>
<evidence type="ECO:0000313" key="1">
    <source>
        <dbReference type="EMBL" id="MFC5156028.1"/>
    </source>
</evidence>
<organism evidence="1 2">
    <name type="scientific">Streptomyces amakusaensis</name>
    <dbReference type="NCBI Taxonomy" id="67271"/>
    <lineage>
        <taxon>Bacteria</taxon>
        <taxon>Bacillati</taxon>
        <taxon>Actinomycetota</taxon>
        <taxon>Actinomycetes</taxon>
        <taxon>Kitasatosporales</taxon>
        <taxon>Streptomycetaceae</taxon>
        <taxon>Streptomyces</taxon>
    </lineage>
</organism>
<comment type="caution">
    <text evidence="1">The sequence shown here is derived from an EMBL/GenBank/DDBJ whole genome shotgun (WGS) entry which is preliminary data.</text>
</comment>